<feature type="compositionally biased region" description="Basic and acidic residues" evidence="1">
    <location>
        <begin position="39"/>
        <end position="64"/>
    </location>
</feature>
<feature type="non-terminal residue" evidence="2">
    <location>
        <position position="305"/>
    </location>
</feature>
<sequence length="305" mass="32791">GQSIGQPPRRARRAGGRAGPHPCRGRARLLPAQPAIGHRNGDDRGAAAGRDHRPLLRRHEEGRAAQRAAGAATLPGISPRHRRPRARPAGGDGQGPAADAAGRLPGRRDRPGDRHDSRLRLGLPRRPRRRRHPDAGRHRPDRARPADPDHDRRLDQGLHQREHHGAGDRLAGLAPADAHGPLAGTHPARAGLCAGGAALGDGDAGDHRPRAAAESPPLPRRELRRRGQLRHPGLDRPGGAGARAAERSDPRDDRLLGNPVQRAPARAVVVVAPADLRRRDAHPRAHPADDRTGRDRQPEAEEGRM</sequence>
<feature type="compositionally biased region" description="Basic and acidic residues" evidence="1">
    <location>
        <begin position="244"/>
        <end position="255"/>
    </location>
</feature>
<feature type="non-terminal residue" evidence="2">
    <location>
        <position position="1"/>
    </location>
</feature>
<feature type="compositionally biased region" description="Low complexity" evidence="1">
    <location>
        <begin position="259"/>
        <end position="274"/>
    </location>
</feature>
<feature type="compositionally biased region" description="Basic and acidic residues" evidence="1">
    <location>
        <begin position="275"/>
        <end position="305"/>
    </location>
</feature>
<gene>
    <name evidence="2" type="ORF">AVDCRST_MAG88-4335</name>
</gene>
<feature type="compositionally biased region" description="Basic and acidic residues" evidence="1">
    <location>
        <begin position="106"/>
        <end position="119"/>
    </location>
</feature>
<dbReference type="AlphaFoldDB" id="A0A6J4VVK4"/>
<accession>A0A6J4VVK4</accession>
<protein>
    <submittedName>
        <fullName evidence="2">ABC transporter, permease protein 2 (Cluster 5, nickel/peptides/opines)</fullName>
    </submittedName>
</protein>
<reference evidence="2" key="1">
    <citation type="submission" date="2020-02" db="EMBL/GenBank/DDBJ databases">
        <authorList>
            <person name="Meier V. D."/>
        </authorList>
    </citation>
    <scope>NUCLEOTIDE SEQUENCE</scope>
    <source>
        <strain evidence="2">AVDCRST_MAG88</strain>
    </source>
</reference>
<feature type="compositionally biased region" description="Basic and acidic residues" evidence="1">
    <location>
        <begin position="133"/>
        <end position="167"/>
    </location>
</feature>
<evidence type="ECO:0000313" key="2">
    <source>
        <dbReference type="EMBL" id="CAA9588140.1"/>
    </source>
</evidence>
<feature type="compositionally biased region" description="Low complexity" evidence="1">
    <location>
        <begin position="95"/>
        <end position="104"/>
    </location>
</feature>
<proteinExistence type="predicted"/>
<name>A0A6J4VVK4_9BACT</name>
<evidence type="ECO:0000256" key="1">
    <source>
        <dbReference type="SAM" id="MobiDB-lite"/>
    </source>
</evidence>
<feature type="compositionally biased region" description="Basic residues" evidence="1">
    <location>
        <begin position="123"/>
        <end position="132"/>
    </location>
</feature>
<organism evidence="2">
    <name type="scientific">uncultured Thermomicrobiales bacterium</name>
    <dbReference type="NCBI Taxonomy" id="1645740"/>
    <lineage>
        <taxon>Bacteria</taxon>
        <taxon>Pseudomonadati</taxon>
        <taxon>Thermomicrobiota</taxon>
        <taxon>Thermomicrobia</taxon>
        <taxon>Thermomicrobiales</taxon>
        <taxon>environmental samples</taxon>
    </lineage>
</organism>
<dbReference type="EMBL" id="CADCWM010001087">
    <property type="protein sequence ID" value="CAA9588140.1"/>
    <property type="molecule type" value="Genomic_DNA"/>
</dbReference>
<feature type="region of interest" description="Disordered" evidence="1">
    <location>
        <begin position="1"/>
        <end position="305"/>
    </location>
</feature>